<organism evidence="2 3">
    <name type="scientific">Apiospora saccharicola</name>
    <dbReference type="NCBI Taxonomy" id="335842"/>
    <lineage>
        <taxon>Eukaryota</taxon>
        <taxon>Fungi</taxon>
        <taxon>Dikarya</taxon>
        <taxon>Ascomycota</taxon>
        <taxon>Pezizomycotina</taxon>
        <taxon>Sordariomycetes</taxon>
        <taxon>Xylariomycetidae</taxon>
        <taxon>Amphisphaeriales</taxon>
        <taxon>Apiosporaceae</taxon>
        <taxon>Apiospora</taxon>
    </lineage>
</organism>
<evidence type="ECO:0000256" key="1">
    <source>
        <dbReference type="SAM" id="MobiDB-lite"/>
    </source>
</evidence>
<gene>
    <name evidence="2" type="ORF">PG996_004461</name>
</gene>
<accession>A0ABR1W6X3</accession>
<feature type="region of interest" description="Disordered" evidence="1">
    <location>
        <begin position="1"/>
        <end position="35"/>
    </location>
</feature>
<evidence type="ECO:0000313" key="3">
    <source>
        <dbReference type="Proteomes" id="UP001446871"/>
    </source>
</evidence>
<dbReference type="Proteomes" id="UP001446871">
    <property type="component" value="Unassembled WGS sequence"/>
</dbReference>
<protein>
    <submittedName>
        <fullName evidence="2">Fucose-specific lectin</fullName>
    </submittedName>
</protein>
<name>A0ABR1W6X3_9PEZI</name>
<comment type="caution">
    <text evidence="2">The sequence shown here is derived from an EMBL/GenBank/DDBJ whole genome shotgun (WGS) entry which is preliminary data.</text>
</comment>
<dbReference type="EMBL" id="JAQQWM010000002">
    <property type="protein sequence ID" value="KAK8078291.1"/>
    <property type="molecule type" value="Genomic_DNA"/>
</dbReference>
<sequence length="159" mass="17046">MQHNPDCILRPTVEATATPSDSSGPMTGGPTSVNPGLAPTAVPWGYPHLEVYALTRNTTNSVYRKWRGMNAPSESDFTPAGRDMALVGGDVDTTIAPSIAVIPHLYLPGGSKGYNKTEVHIYGHHGQTGYYKFHSVDEIMTPWGYLSPPSGATSRKTST</sequence>
<proteinExistence type="predicted"/>
<keyword evidence="3" id="KW-1185">Reference proteome</keyword>
<evidence type="ECO:0000313" key="2">
    <source>
        <dbReference type="EMBL" id="KAK8078291.1"/>
    </source>
</evidence>
<reference evidence="2 3" key="1">
    <citation type="submission" date="2023-01" db="EMBL/GenBank/DDBJ databases">
        <title>Analysis of 21 Apiospora genomes using comparative genomics revels a genus with tremendous synthesis potential of carbohydrate active enzymes and secondary metabolites.</title>
        <authorList>
            <person name="Sorensen T."/>
        </authorList>
    </citation>
    <scope>NUCLEOTIDE SEQUENCE [LARGE SCALE GENOMIC DNA]</scope>
    <source>
        <strain evidence="2 3">CBS 83171</strain>
    </source>
</reference>
<feature type="compositionally biased region" description="Polar residues" evidence="1">
    <location>
        <begin position="15"/>
        <end position="34"/>
    </location>
</feature>